<protein>
    <submittedName>
        <fullName evidence="1">Uncharacterized protein</fullName>
    </submittedName>
</protein>
<organism evidence="1">
    <name type="scientific">Anguilla anguilla</name>
    <name type="common">European freshwater eel</name>
    <name type="synonym">Muraena anguilla</name>
    <dbReference type="NCBI Taxonomy" id="7936"/>
    <lineage>
        <taxon>Eukaryota</taxon>
        <taxon>Metazoa</taxon>
        <taxon>Chordata</taxon>
        <taxon>Craniata</taxon>
        <taxon>Vertebrata</taxon>
        <taxon>Euteleostomi</taxon>
        <taxon>Actinopterygii</taxon>
        <taxon>Neopterygii</taxon>
        <taxon>Teleostei</taxon>
        <taxon>Anguilliformes</taxon>
        <taxon>Anguillidae</taxon>
        <taxon>Anguilla</taxon>
    </lineage>
</organism>
<reference evidence="1" key="1">
    <citation type="submission" date="2014-11" db="EMBL/GenBank/DDBJ databases">
        <authorList>
            <person name="Amaro Gonzalez C."/>
        </authorList>
    </citation>
    <scope>NUCLEOTIDE SEQUENCE</scope>
</reference>
<reference evidence="1" key="2">
    <citation type="journal article" date="2015" name="Fish Shellfish Immunol.">
        <title>Early steps in the European eel (Anguilla anguilla)-Vibrio vulnificus interaction in the gills: Role of the RtxA13 toxin.</title>
        <authorList>
            <person name="Callol A."/>
            <person name="Pajuelo D."/>
            <person name="Ebbesson L."/>
            <person name="Teles M."/>
            <person name="MacKenzie S."/>
            <person name="Amaro C."/>
        </authorList>
    </citation>
    <scope>NUCLEOTIDE SEQUENCE</scope>
</reference>
<sequence length="21" mass="2290">MVYTSATLSYFDCTSFLGGIL</sequence>
<evidence type="ECO:0000313" key="1">
    <source>
        <dbReference type="EMBL" id="JAH83031.1"/>
    </source>
</evidence>
<proteinExistence type="predicted"/>
<accession>A0A0E9VY95</accession>
<name>A0A0E9VY95_ANGAN</name>
<dbReference type="AlphaFoldDB" id="A0A0E9VY95"/>
<dbReference type="EMBL" id="GBXM01025546">
    <property type="protein sequence ID" value="JAH83031.1"/>
    <property type="molecule type" value="Transcribed_RNA"/>
</dbReference>